<dbReference type="Pfam" id="PF00550">
    <property type="entry name" value="PP-binding"/>
    <property type="match status" value="1"/>
</dbReference>
<keyword evidence="6" id="KW-1185">Reference proteome</keyword>
<dbReference type="Gene3D" id="3.30.559.30">
    <property type="entry name" value="Nonribosomal peptide synthetase, condensation domain"/>
    <property type="match status" value="1"/>
</dbReference>
<dbReference type="SUPFAM" id="SSF52777">
    <property type="entry name" value="CoA-dependent acyltransferases"/>
    <property type="match status" value="2"/>
</dbReference>
<comment type="caution">
    <text evidence="5">The sequence shown here is derived from an EMBL/GenBank/DDBJ whole genome shotgun (WGS) entry which is preliminary data.</text>
</comment>
<dbReference type="SUPFAM" id="SSF47336">
    <property type="entry name" value="ACP-like"/>
    <property type="match status" value="1"/>
</dbReference>
<gene>
    <name evidence="5" type="ORF">HDF23_005378</name>
</gene>
<dbReference type="InterPro" id="IPR045851">
    <property type="entry name" value="AMP-bd_C_sf"/>
</dbReference>
<comment type="cofactor">
    <cofactor evidence="1">
        <name>pantetheine 4'-phosphate</name>
        <dbReference type="ChEBI" id="CHEBI:47942"/>
    </cofactor>
</comment>
<evidence type="ECO:0000256" key="2">
    <source>
        <dbReference type="ARBA" id="ARBA00022450"/>
    </source>
</evidence>
<dbReference type="EMBL" id="JACHCB010000020">
    <property type="protein sequence ID" value="MBB6112601.1"/>
    <property type="molecule type" value="Genomic_DNA"/>
</dbReference>
<dbReference type="NCBIfam" id="TIGR01720">
    <property type="entry name" value="NRPS-para261"/>
    <property type="match status" value="1"/>
</dbReference>
<dbReference type="InterPro" id="IPR010060">
    <property type="entry name" value="NRPS_synth"/>
</dbReference>
<keyword evidence="2" id="KW-0596">Phosphopantetheine</keyword>
<evidence type="ECO:0000259" key="4">
    <source>
        <dbReference type="PROSITE" id="PS50075"/>
    </source>
</evidence>
<dbReference type="PROSITE" id="PS00012">
    <property type="entry name" value="PHOSPHOPANTETHEINE"/>
    <property type="match status" value="1"/>
</dbReference>
<dbReference type="Gene3D" id="3.30.559.10">
    <property type="entry name" value="Chloramphenicol acetyltransferase-like domain"/>
    <property type="match status" value="1"/>
</dbReference>
<dbReference type="InterPro" id="IPR006162">
    <property type="entry name" value="Ppantetheine_attach_site"/>
</dbReference>
<dbReference type="RefSeq" id="WP_260180817.1">
    <property type="nucleotide sequence ID" value="NZ_JACHCB010000020.1"/>
</dbReference>
<feature type="non-terminal residue" evidence="5">
    <location>
        <position position="1"/>
    </location>
</feature>
<dbReference type="Pfam" id="PF00668">
    <property type="entry name" value="Condensation"/>
    <property type="match status" value="1"/>
</dbReference>
<dbReference type="InterPro" id="IPR036736">
    <property type="entry name" value="ACP-like_sf"/>
</dbReference>
<dbReference type="Proteomes" id="UP000541583">
    <property type="component" value="Unassembled WGS sequence"/>
</dbReference>
<keyword evidence="3" id="KW-0597">Phosphoprotein</keyword>
<evidence type="ECO:0000313" key="6">
    <source>
        <dbReference type="Proteomes" id="UP000541583"/>
    </source>
</evidence>
<dbReference type="PANTHER" id="PTHR45398:SF1">
    <property type="entry name" value="ENZYME, PUTATIVE (JCVI)-RELATED"/>
    <property type="match status" value="1"/>
</dbReference>
<dbReference type="CDD" id="cd19534">
    <property type="entry name" value="E_NRPS"/>
    <property type="match status" value="1"/>
</dbReference>
<evidence type="ECO:0000313" key="5">
    <source>
        <dbReference type="EMBL" id="MBB6112601.1"/>
    </source>
</evidence>
<dbReference type="PROSITE" id="PS50075">
    <property type="entry name" value="CARRIER"/>
    <property type="match status" value="1"/>
</dbReference>
<dbReference type="InterPro" id="IPR009081">
    <property type="entry name" value="PP-bd_ACP"/>
</dbReference>
<evidence type="ECO:0000256" key="1">
    <source>
        <dbReference type="ARBA" id="ARBA00001957"/>
    </source>
</evidence>
<dbReference type="InterPro" id="IPR001242">
    <property type="entry name" value="Condensation_dom"/>
</dbReference>
<accession>A0ABR6PS45</accession>
<dbReference type="Gene3D" id="1.10.1200.10">
    <property type="entry name" value="ACP-like"/>
    <property type="match status" value="1"/>
</dbReference>
<feature type="domain" description="Carrier" evidence="4">
    <location>
        <begin position="43"/>
        <end position="117"/>
    </location>
</feature>
<dbReference type="PANTHER" id="PTHR45398">
    <property type="match status" value="1"/>
</dbReference>
<reference evidence="5 6" key="1">
    <citation type="submission" date="2020-08" db="EMBL/GenBank/DDBJ databases">
        <title>Genomic Encyclopedia of Type Strains, Phase IV (KMG-V): Genome sequencing to study the core and pangenomes of soil and plant-associated prokaryotes.</title>
        <authorList>
            <person name="Whitman W."/>
        </authorList>
    </citation>
    <scope>NUCLEOTIDE SEQUENCE [LARGE SCALE GENOMIC DNA]</scope>
    <source>
        <strain evidence="5 6">ANJLi2</strain>
    </source>
</reference>
<sequence length="591" mass="67344">HLPDYMLPAVLMSLTAMPLTANGKVNKKALPEPDALLESDYVAPRNELEEDLAEIWASLLNVDRVSIHDNFFELGGDSIIVIQVVSRAKRKGYHVQVQDLFDYQTIAELSALIFHNNERAVIAEQGRLTGEAALLPIQHWFFEKDVYPVNHFNQVVLLQLNKKVSDVELLNAVKVIVDRHDILRCFYTYKNAQWIQEFGEREGELEVVDSASEQITAVCQQYQESLNIEDGVLSRFVLIKTPAEEEYNRFLMVVHHLAIDGVSWRILIDEISSLLAISDSELGLKTSSYRNWADALTEFAFTERITAQQSYWEKIVQAFEPIPLELNVQESARKDVSAVDVHLNSELTHSLLKEANIAYNTEINDLLLSALAFTIREWLGNDNVVIGLEGHGREELFPHLDITGTVGWFTNKYPVLLRLERDMREGSLLKSVKEQLRSIPDKGIGFGCLKYLNPVKELSGDCWDIVFNYLGQQDNVVNANEWFKGAPEYPGDHISSQYPIRDKFVIRAIVTGNVLHISFNYSSKQYTAESVRTFANNYIHHLTSLINHCVVKEERDVTPADFGLNGKLDYRELDELLGKGELEDEDDVMRF</sequence>
<dbReference type="Gene3D" id="3.30.300.30">
    <property type="match status" value="1"/>
</dbReference>
<name>A0ABR6PS45_9SPHI</name>
<dbReference type="InterPro" id="IPR023213">
    <property type="entry name" value="CAT-like_dom_sf"/>
</dbReference>
<protein>
    <submittedName>
        <fullName evidence="5">Non-ribosomal peptide synthase protein (TIGR01720 family)</fullName>
    </submittedName>
</protein>
<proteinExistence type="predicted"/>
<organism evidence="5 6">
    <name type="scientific">Mucilaginibacter lappiensis</name>
    <dbReference type="NCBI Taxonomy" id="354630"/>
    <lineage>
        <taxon>Bacteria</taxon>
        <taxon>Pseudomonadati</taxon>
        <taxon>Bacteroidota</taxon>
        <taxon>Sphingobacteriia</taxon>
        <taxon>Sphingobacteriales</taxon>
        <taxon>Sphingobacteriaceae</taxon>
        <taxon>Mucilaginibacter</taxon>
    </lineage>
</organism>
<evidence type="ECO:0000256" key="3">
    <source>
        <dbReference type="ARBA" id="ARBA00022553"/>
    </source>
</evidence>
<dbReference type="SUPFAM" id="SSF56801">
    <property type="entry name" value="Acetyl-CoA synthetase-like"/>
    <property type="match status" value="1"/>
</dbReference>